<dbReference type="EMBL" id="CAJVQA010002103">
    <property type="protein sequence ID" value="CAG8536631.1"/>
    <property type="molecule type" value="Genomic_DNA"/>
</dbReference>
<dbReference type="AlphaFoldDB" id="A0A9N9AP59"/>
<keyword evidence="2" id="KW-1185">Reference proteome</keyword>
<evidence type="ECO:0000313" key="2">
    <source>
        <dbReference type="Proteomes" id="UP000789759"/>
    </source>
</evidence>
<gene>
    <name evidence="1" type="ORF">CPELLU_LOCUS4099</name>
</gene>
<proteinExistence type="predicted"/>
<sequence>MGDGVTLADFDNTEQGLYSDIPKKPSSDFLIYHFKGINFHELSMTTLD</sequence>
<organism evidence="1 2">
    <name type="scientific">Cetraspora pellucida</name>
    <dbReference type="NCBI Taxonomy" id="1433469"/>
    <lineage>
        <taxon>Eukaryota</taxon>
        <taxon>Fungi</taxon>
        <taxon>Fungi incertae sedis</taxon>
        <taxon>Mucoromycota</taxon>
        <taxon>Glomeromycotina</taxon>
        <taxon>Glomeromycetes</taxon>
        <taxon>Diversisporales</taxon>
        <taxon>Gigasporaceae</taxon>
        <taxon>Cetraspora</taxon>
    </lineage>
</organism>
<reference evidence="1" key="1">
    <citation type="submission" date="2021-06" db="EMBL/GenBank/DDBJ databases">
        <authorList>
            <person name="Kallberg Y."/>
            <person name="Tangrot J."/>
            <person name="Rosling A."/>
        </authorList>
    </citation>
    <scope>NUCLEOTIDE SEQUENCE</scope>
    <source>
        <strain evidence="1">FL966</strain>
    </source>
</reference>
<dbReference type="Proteomes" id="UP000789759">
    <property type="component" value="Unassembled WGS sequence"/>
</dbReference>
<name>A0A9N9AP59_9GLOM</name>
<accession>A0A9N9AP59</accession>
<protein>
    <submittedName>
        <fullName evidence="1">739_t:CDS:1</fullName>
    </submittedName>
</protein>
<evidence type="ECO:0000313" key="1">
    <source>
        <dbReference type="EMBL" id="CAG8536631.1"/>
    </source>
</evidence>
<comment type="caution">
    <text evidence="1">The sequence shown here is derived from an EMBL/GenBank/DDBJ whole genome shotgun (WGS) entry which is preliminary data.</text>
</comment>